<dbReference type="EnsemblMetazoa" id="CPIJ018437-RA">
    <property type="protein sequence ID" value="CPIJ018437-PA"/>
    <property type="gene ID" value="CPIJ018437"/>
</dbReference>
<dbReference type="PROSITE" id="PS51144">
    <property type="entry name" value="ALPHA_CA_2"/>
    <property type="match status" value="1"/>
</dbReference>
<reference evidence="5" key="2">
    <citation type="submission" date="2021-02" db="UniProtKB">
        <authorList>
            <consortium name="EnsemblMetazoa"/>
        </authorList>
    </citation>
    <scope>IDENTIFICATION</scope>
    <source>
        <strain evidence="5">JHB</strain>
    </source>
</reference>
<evidence type="ECO:0000313" key="4">
    <source>
        <dbReference type="EMBL" id="EDS27362.1"/>
    </source>
</evidence>
<dbReference type="InParanoid" id="B0XGA9"/>
<keyword evidence="2" id="KW-0732">Signal</keyword>
<feature type="chain" id="PRO_5011409398" evidence="2">
    <location>
        <begin position="19"/>
        <end position="270"/>
    </location>
</feature>
<feature type="signal peptide" evidence="2">
    <location>
        <begin position="1"/>
        <end position="18"/>
    </location>
</feature>
<dbReference type="PANTHER" id="PTHR18952:SF124">
    <property type="entry name" value="CARBONIC ANHYDRASE 7"/>
    <property type="match status" value="1"/>
</dbReference>
<dbReference type="HOGENOM" id="CLU_039326_2_0_1"/>
<comment type="similarity">
    <text evidence="1">Belongs to the alpha-carbonic anhydrase family.</text>
</comment>
<proteinExistence type="inferred from homology"/>
<keyword evidence="6" id="KW-1185">Reference proteome</keyword>
<dbReference type="GO" id="GO:0005737">
    <property type="term" value="C:cytoplasm"/>
    <property type="evidence" value="ECO:0007669"/>
    <property type="project" value="TreeGrafter"/>
</dbReference>
<accession>B0XGA9</accession>
<evidence type="ECO:0000256" key="2">
    <source>
        <dbReference type="SAM" id="SignalP"/>
    </source>
</evidence>
<dbReference type="CDD" id="cd00326">
    <property type="entry name" value="alpha_CA"/>
    <property type="match status" value="1"/>
</dbReference>
<dbReference type="InterPro" id="IPR036398">
    <property type="entry name" value="CA_dom_sf"/>
</dbReference>
<name>B0XGA9_CULQU</name>
<dbReference type="Pfam" id="PF00194">
    <property type="entry name" value="Carb_anhydrase"/>
    <property type="match status" value="1"/>
</dbReference>
<feature type="domain" description="Alpha-carbonic anhydrase" evidence="3">
    <location>
        <begin position="21"/>
        <end position="270"/>
    </location>
</feature>
<dbReference type="GO" id="GO:0004089">
    <property type="term" value="F:carbonate dehydratase activity"/>
    <property type="evidence" value="ECO:0007669"/>
    <property type="project" value="InterPro"/>
</dbReference>
<evidence type="ECO:0000313" key="5">
    <source>
        <dbReference type="EnsemblMetazoa" id="CPIJ018437-PA"/>
    </source>
</evidence>
<dbReference type="STRING" id="7176.B0XGA9"/>
<sequence>MILLVLTVFSSFFSAAWADGLYFTYGLGVEQWGMISKYCDGQRQSPIDLDTSIAKNVTEPKRLQLVNAAVNPTKVTVKNNGITVAFALTYPPSKQLVLRGGPLEGEFKFAGLHFHWGCEHSEDHQRHPMEMHLVFYNQDYKTVDEAQFQENGLAVLGYFFANSTKAKNQRWIDSLQSIKKTGSSYTFVHPQYMNIAKLVGSDLRPYFSYDGSLTTPPCYETVTWLVHREPLLITNKQLKLFQSLRGKFGYMRDNYRPIQTLNDREITLYH</sequence>
<dbReference type="SUPFAM" id="SSF51069">
    <property type="entry name" value="Carbonic anhydrase"/>
    <property type="match status" value="1"/>
</dbReference>
<dbReference type="KEGG" id="cqu:CpipJ_CPIJ018437"/>
<evidence type="ECO:0000313" key="6">
    <source>
        <dbReference type="Proteomes" id="UP000002320"/>
    </source>
</evidence>
<dbReference type="PANTHER" id="PTHR18952">
    <property type="entry name" value="CARBONIC ANHYDRASE"/>
    <property type="match status" value="1"/>
</dbReference>
<dbReference type="OrthoDB" id="429145at2759"/>
<organism>
    <name type="scientific">Culex quinquefasciatus</name>
    <name type="common">Southern house mosquito</name>
    <name type="synonym">Culex pungens</name>
    <dbReference type="NCBI Taxonomy" id="7176"/>
    <lineage>
        <taxon>Eukaryota</taxon>
        <taxon>Metazoa</taxon>
        <taxon>Ecdysozoa</taxon>
        <taxon>Arthropoda</taxon>
        <taxon>Hexapoda</taxon>
        <taxon>Insecta</taxon>
        <taxon>Pterygota</taxon>
        <taxon>Neoptera</taxon>
        <taxon>Endopterygota</taxon>
        <taxon>Diptera</taxon>
        <taxon>Nematocera</taxon>
        <taxon>Culicoidea</taxon>
        <taxon>Culicidae</taxon>
        <taxon>Culicinae</taxon>
        <taxon>Culicini</taxon>
        <taxon>Culex</taxon>
        <taxon>Culex</taxon>
    </lineage>
</organism>
<protein>
    <submittedName>
        <fullName evidence="4 5">Carbonic anhydrase 2</fullName>
    </submittedName>
</protein>
<dbReference type="AlphaFoldDB" id="B0XGA9"/>
<reference evidence="4" key="1">
    <citation type="submission" date="2007-03" db="EMBL/GenBank/DDBJ databases">
        <title>Annotation of Culex pipiens quinquefasciatus.</title>
        <authorList>
            <consortium name="The Broad Institute Genome Sequencing Platform"/>
            <person name="Atkinson P.W."/>
            <person name="Hemingway J."/>
            <person name="Christensen B.M."/>
            <person name="Higgs S."/>
            <person name="Kodira C."/>
            <person name="Hannick L."/>
            <person name="Megy K."/>
            <person name="O'Leary S."/>
            <person name="Pearson M."/>
            <person name="Haas B.J."/>
            <person name="Mauceli E."/>
            <person name="Wortman J.R."/>
            <person name="Lee N.H."/>
            <person name="Guigo R."/>
            <person name="Stanke M."/>
            <person name="Alvarado L."/>
            <person name="Amedeo P."/>
            <person name="Antoine C.H."/>
            <person name="Arensburger P."/>
            <person name="Bidwell S.L."/>
            <person name="Crawford M."/>
            <person name="Camaro F."/>
            <person name="Devon K."/>
            <person name="Engels R."/>
            <person name="Hammond M."/>
            <person name="Howarth C."/>
            <person name="Koehrsen M."/>
            <person name="Lawson D."/>
            <person name="Montgomery P."/>
            <person name="Nene V."/>
            <person name="Nusbaum C."/>
            <person name="Puiu D."/>
            <person name="Romero-Severson J."/>
            <person name="Severson D.W."/>
            <person name="Shumway M."/>
            <person name="Sisk P."/>
            <person name="Stolte C."/>
            <person name="Zeng Q."/>
            <person name="Eisenstadt E."/>
            <person name="Fraser-Liggett C."/>
            <person name="Strausberg R."/>
            <person name="Galagan J."/>
            <person name="Birren B."/>
            <person name="Collins F.H."/>
        </authorList>
    </citation>
    <scope>NUCLEOTIDE SEQUENCE [LARGE SCALE GENOMIC DNA]</scope>
    <source>
        <strain evidence="4">JHB</strain>
    </source>
</reference>
<evidence type="ECO:0000256" key="1">
    <source>
        <dbReference type="ARBA" id="ARBA00010718"/>
    </source>
</evidence>
<dbReference type="InterPro" id="IPR023561">
    <property type="entry name" value="Carbonic_anhydrase_a-class"/>
</dbReference>
<dbReference type="VEuPathDB" id="VectorBase:CQUJHB016506"/>
<dbReference type="VEuPathDB" id="VectorBase:CPIJ018437"/>
<gene>
    <name evidence="5" type="primary">6052404</name>
    <name evidence="4" type="ORF">CpipJ_CPIJ018437</name>
</gene>
<evidence type="ECO:0000259" key="3">
    <source>
        <dbReference type="PROSITE" id="PS51144"/>
    </source>
</evidence>
<dbReference type="EMBL" id="DS233008">
    <property type="protein sequence ID" value="EDS27362.1"/>
    <property type="molecule type" value="Genomic_DNA"/>
</dbReference>
<dbReference type="GO" id="GO:0008270">
    <property type="term" value="F:zinc ion binding"/>
    <property type="evidence" value="ECO:0007669"/>
    <property type="project" value="InterPro"/>
</dbReference>
<dbReference type="eggNOG" id="KOG0382">
    <property type="taxonomic scope" value="Eukaryota"/>
</dbReference>
<dbReference type="SMART" id="SM01057">
    <property type="entry name" value="Carb_anhydrase"/>
    <property type="match status" value="1"/>
</dbReference>
<dbReference type="Proteomes" id="UP000002320">
    <property type="component" value="Unassembled WGS sequence"/>
</dbReference>
<dbReference type="Gene3D" id="3.10.200.10">
    <property type="entry name" value="Alpha carbonic anhydrase"/>
    <property type="match status" value="1"/>
</dbReference>
<dbReference type="InterPro" id="IPR001148">
    <property type="entry name" value="CA_dom"/>
</dbReference>
<dbReference type="OMA" id="TPLCYET"/>